<dbReference type="GO" id="GO:0089718">
    <property type="term" value="P:amino acid import across plasma membrane"/>
    <property type="evidence" value="ECO:0007669"/>
    <property type="project" value="TreeGrafter"/>
</dbReference>
<proteinExistence type="inferred from homology"/>
<evidence type="ECO:0000313" key="11">
    <source>
        <dbReference type="EMBL" id="KAK8395339.1"/>
    </source>
</evidence>
<feature type="compositionally biased region" description="Low complexity" evidence="9">
    <location>
        <begin position="301"/>
        <end position="310"/>
    </location>
</feature>
<feature type="transmembrane region" description="Helical" evidence="10">
    <location>
        <begin position="891"/>
        <end position="913"/>
    </location>
</feature>
<dbReference type="PANTHER" id="PTHR11616">
    <property type="entry name" value="SODIUM/CHLORIDE DEPENDENT TRANSPORTER"/>
    <property type="match status" value="1"/>
</dbReference>
<keyword evidence="8" id="KW-0479">Metal-binding</keyword>
<dbReference type="EMBL" id="JARAKH010000018">
    <property type="protein sequence ID" value="KAK8395339.1"/>
    <property type="molecule type" value="Genomic_DNA"/>
</dbReference>
<evidence type="ECO:0000256" key="9">
    <source>
        <dbReference type="SAM" id="MobiDB-lite"/>
    </source>
</evidence>
<feature type="binding site" evidence="8">
    <location>
        <position position="703"/>
    </location>
    <ligand>
        <name>Na(+)</name>
        <dbReference type="ChEBI" id="CHEBI:29101"/>
        <label>1</label>
    </ligand>
</feature>
<evidence type="ECO:0000256" key="7">
    <source>
        <dbReference type="ARBA" id="ARBA00023136"/>
    </source>
</evidence>
<feature type="compositionally biased region" description="Polar residues" evidence="9">
    <location>
        <begin position="209"/>
        <end position="222"/>
    </location>
</feature>
<dbReference type="GO" id="GO:0005886">
    <property type="term" value="C:plasma membrane"/>
    <property type="evidence" value="ECO:0007669"/>
    <property type="project" value="TreeGrafter"/>
</dbReference>
<accession>A0AAW0U5J7</accession>
<dbReference type="InterPro" id="IPR037272">
    <property type="entry name" value="SNS_sf"/>
</dbReference>
<evidence type="ECO:0000313" key="12">
    <source>
        <dbReference type="Proteomes" id="UP001487740"/>
    </source>
</evidence>
<feature type="compositionally biased region" description="Low complexity" evidence="9">
    <location>
        <begin position="250"/>
        <end position="259"/>
    </location>
</feature>
<comment type="subcellular location">
    <subcellularLocation>
        <location evidence="1">Membrane</location>
        <topology evidence="1">Multi-pass membrane protein</topology>
    </subcellularLocation>
</comment>
<feature type="transmembrane region" description="Helical" evidence="10">
    <location>
        <begin position="460"/>
        <end position="478"/>
    </location>
</feature>
<keyword evidence="7 10" id="KW-0472">Membrane</keyword>
<feature type="region of interest" description="Disordered" evidence="9">
    <location>
        <begin position="348"/>
        <end position="386"/>
    </location>
</feature>
<evidence type="ECO:0000256" key="8">
    <source>
        <dbReference type="PIRSR" id="PIRSR600175-1"/>
    </source>
</evidence>
<keyword evidence="3" id="KW-0813">Transport</keyword>
<dbReference type="Proteomes" id="UP001487740">
    <property type="component" value="Unassembled WGS sequence"/>
</dbReference>
<feature type="transmembrane region" description="Helical" evidence="10">
    <location>
        <begin position="533"/>
        <end position="560"/>
    </location>
</feature>
<dbReference type="GO" id="GO:0005283">
    <property type="term" value="F:amino acid:sodium symporter activity"/>
    <property type="evidence" value="ECO:0007669"/>
    <property type="project" value="TreeGrafter"/>
</dbReference>
<keyword evidence="5" id="KW-0769">Symport</keyword>
<keyword evidence="12" id="KW-1185">Reference proteome</keyword>
<feature type="compositionally biased region" description="Low complexity" evidence="9">
    <location>
        <begin position="166"/>
        <end position="176"/>
    </location>
</feature>
<feature type="compositionally biased region" description="Polar residues" evidence="9">
    <location>
        <begin position="137"/>
        <end position="147"/>
    </location>
</feature>
<feature type="compositionally biased region" description="Polar residues" evidence="9">
    <location>
        <begin position="368"/>
        <end position="377"/>
    </location>
</feature>
<dbReference type="PROSITE" id="PS50267">
    <property type="entry name" value="NA_NEUROTRAN_SYMP_3"/>
    <property type="match status" value="1"/>
</dbReference>
<keyword evidence="4 10" id="KW-0812">Transmembrane</keyword>
<feature type="transmembrane region" description="Helical" evidence="10">
    <location>
        <begin position="824"/>
        <end position="846"/>
    </location>
</feature>
<evidence type="ECO:0000256" key="5">
    <source>
        <dbReference type="ARBA" id="ARBA00022847"/>
    </source>
</evidence>
<dbReference type="GO" id="GO:0015179">
    <property type="term" value="F:L-amino acid transmembrane transporter activity"/>
    <property type="evidence" value="ECO:0007669"/>
    <property type="project" value="TreeGrafter"/>
</dbReference>
<feature type="compositionally biased region" description="Polar residues" evidence="9">
    <location>
        <begin position="274"/>
        <end position="300"/>
    </location>
</feature>
<organism evidence="11 12">
    <name type="scientific">Scylla paramamosain</name>
    <name type="common">Mud crab</name>
    <dbReference type="NCBI Taxonomy" id="85552"/>
    <lineage>
        <taxon>Eukaryota</taxon>
        <taxon>Metazoa</taxon>
        <taxon>Ecdysozoa</taxon>
        <taxon>Arthropoda</taxon>
        <taxon>Crustacea</taxon>
        <taxon>Multicrustacea</taxon>
        <taxon>Malacostraca</taxon>
        <taxon>Eumalacostraca</taxon>
        <taxon>Eucarida</taxon>
        <taxon>Decapoda</taxon>
        <taxon>Pleocyemata</taxon>
        <taxon>Brachyura</taxon>
        <taxon>Eubrachyura</taxon>
        <taxon>Portunoidea</taxon>
        <taxon>Portunidae</taxon>
        <taxon>Portuninae</taxon>
        <taxon>Scylla</taxon>
    </lineage>
</organism>
<feature type="transmembrane region" description="Helical" evidence="10">
    <location>
        <begin position="614"/>
        <end position="633"/>
    </location>
</feature>
<dbReference type="InterPro" id="IPR000175">
    <property type="entry name" value="Na/ntran_symport"/>
</dbReference>
<reference evidence="11 12" key="1">
    <citation type="submission" date="2023-03" db="EMBL/GenBank/DDBJ databases">
        <title>High-quality genome of Scylla paramamosain provides insights in environmental adaptation.</title>
        <authorList>
            <person name="Zhang L."/>
        </authorList>
    </citation>
    <scope>NUCLEOTIDE SEQUENCE [LARGE SCALE GENOMIC DNA]</scope>
    <source>
        <strain evidence="11">LZ_2023a</strain>
        <tissue evidence="11">Muscle</tissue>
    </source>
</reference>
<feature type="transmembrane region" description="Helical" evidence="10">
    <location>
        <begin position="696"/>
        <end position="716"/>
    </location>
</feature>
<feature type="transmembrane region" description="Helical" evidence="10">
    <location>
        <begin position="640"/>
        <end position="662"/>
    </location>
</feature>
<name>A0AAW0U5J7_SCYPA</name>
<dbReference type="Pfam" id="PF00209">
    <property type="entry name" value="SNF"/>
    <property type="match status" value="1"/>
</dbReference>
<evidence type="ECO:0000256" key="6">
    <source>
        <dbReference type="ARBA" id="ARBA00022989"/>
    </source>
</evidence>
<feature type="compositionally biased region" description="Low complexity" evidence="9">
    <location>
        <begin position="42"/>
        <end position="58"/>
    </location>
</feature>
<gene>
    <name evidence="11" type="ORF">O3P69_006192</name>
</gene>
<evidence type="ECO:0000256" key="1">
    <source>
        <dbReference type="ARBA" id="ARBA00004141"/>
    </source>
</evidence>
<feature type="compositionally biased region" description="Low complexity" evidence="9">
    <location>
        <begin position="194"/>
        <end position="205"/>
    </location>
</feature>
<sequence>MKWRKTQPFDPPVHQQREGPGQDSCTMRGDELPLVSSPPPRLSSSASSSLSSTHLSALEDSSTSTSVSRKDPPRTVSLTALSFAPPTPGPGEATPGSPGDAAASGTPPAPTTRVSIPSEPPTPRRSESGNPRPASATMVQVSSSPTRQVPVRPVSAAAIATHHHSVSAPQSAVSSPRKTSAGQQRTTVSTDKIPVSPARVPSSSPQRIRLSTQEPVSYQSAPGSPAKISVTSGKGNHLPQEAPGDGGDKGVVVVVNGGVTANGQSRSPGHHRVSTTIPVGECSSSTSSICGDTVAATPQQAAHVKASPAKKPAPRSPGVTGEGKRATHEKNKSVTIVVNDQQVAYTSSNGVANGGVHPDATGHGDQARPSSAASMQPGSKADPDMQVRPLVGWWGGESGSAGSVLEDTASSDDCHRSTLTLVHSPARTLSRAVSVILYLSGEAGDAVVGEDSGEAWSGGVTGLCGVALLLGAAVWLRLPGLLYEFGAGSFLAAWCGAVVVVAAPLALLEASLAQFSSSAAIALWRLIPIARGIGWSTVVVCVYWAAVVLGLVAPLLHYLLLALNPALLVGTVHECCSASPNNTSTGDWVLHYHRLCVYQLPDEWQSGLHLTFSWPLPACMAAAALIATIMGVCGGRTLAGLMAGASTFALTGLTLQATLAVVETLRRDEVALWEMARPFLTPHPHTLLQPRVWCAAVAQVLLSLGLGVGLLMSFSSRASFRFSLRRHLFGLVVLVAVVTAVVSMVSVLQLTILARDRGVTLDRALDHHREKVNETGVVGVELGRTGQGVAGVGMSVSAAVVTTTHLISLVNFSFPWLKQLVATLIYIGLWCSGLTTVAACVHTLITSLRDAWDCLPRLVAALLVAPVLVGAAVLTTTMSGAAVIDLMDRDVLFLMVLCPPFTLTLAVTAIYGIHKLRKDFTFMLESAVSWLWAPVWGVVLPLTLLGVVVWLNVMEGKAIVVAEGPMWRIAAVWGLRLLAVLPIPITAIYVVKSQLAYGVVDKVASSLQSSREWGDWGPQDPIEHHNWRRWREDETRPITTLKRRLASRPLTYTHSTLSSESSSTLTRLRNKYQRNGAASVL</sequence>
<feature type="transmembrane region" description="Helical" evidence="10">
    <location>
        <begin position="490"/>
        <end position="512"/>
    </location>
</feature>
<keyword evidence="6 10" id="KW-1133">Transmembrane helix</keyword>
<feature type="compositionally biased region" description="Polar residues" evidence="9">
    <location>
        <begin position="177"/>
        <end position="190"/>
    </location>
</feature>
<feature type="compositionally biased region" description="Low complexity" evidence="9">
    <location>
        <begin position="90"/>
        <end position="117"/>
    </location>
</feature>
<dbReference type="AlphaFoldDB" id="A0AAW0U5J7"/>
<comment type="similarity">
    <text evidence="2">Belongs to the sodium:neurotransmitter symporter (SNF) (TC 2.A.22) family.</text>
</comment>
<evidence type="ECO:0000256" key="10">
    <source>
        <dbReference type="SAM" id="Phobius"/>
    </source>
</evidence>
<feature type="transmembrane region" description="Helical" evidence="10">
    <location>
        <begin position="966"/>
        <end position="991"/>
    </location>
</feature>
<comment type="caution">
    <text evidence="11">The sequence shown here is derived from an EMBL/GenBank/DDBJ whole genome shotgun (WGS) entry which is preliminary data.</text>
</comment>
<evidence type="ECO:0000256" key="3">
    <source>
        <dbReference type="ARBA" id="ARBA00022448"/>
    </source>
</evidence>
<feature type="region of interest" description="Disordered" evidence="9">
    <location>
        <begin position="1"/>
        <end position="330"/>
    </location>
</feature>
<dbReference type="GO" id="GO:0046872">
    <property type="term" value="F:metal ion binding"/>
    <property type="evidence" value="ECO:0007669"/>
    <property type="project" value="UniProtKB-KW"/>
</dbReference>
<feature type="transmembrane region" description="Helical" evidence="10">
    <location>
        <begin position="728"/>
        <end position="752"/>
    </location>
</feature>
<dbReference type="PANTHER" id="PTHR11616:SF295">
    <property type="entry name" value="SODIUM: NEUROTRANSMITTER SYMPORTER FAMILY"/>
    <property type="match status" value="1"/>
</dbReference>
<keyword evidence="8" id="KW-0915">Sodium</keyword>
<dbReference type="SUPFAM" id="SSF161070">
    <property type="entry name" value="SNF-like"/>
    <property type="match status" value="1"/>
</dbReference>
<protein>
    <submittedName>
        <fullName evidence="11">Uncharacterized protein</fullName>
    </submittedName>
</protein>
<feature type="transmembrane region" description="Helical" evidence="10">
    <location>
        <begin position="789"/>
        <end position="812"/>
    </location>
</feature>
<feature type="transmembrane region" description="Helical" evidence="10">
    <location>
        <begin position="858"/>
        <end position="884"/>
    </location>
</feature>
<feature type="transmembrane region" description="Helical" evidence="10">
    <location>
        <begin position="933"/>
        <end position="954"/>
    </location>
</feature>
<evidence type="ECO:0000256" key="4">
    <source>
        <dbReference type="ARBA" id="ARBA00022692"/>
    </source>
</evidence>
<evidence type="ECO:0000256" key="2">
    <source>
        <dbReference type="ARBA" id="ARBA00006459"/>
    </source>
</evidence>